<dbReference type="AlphaFoldDB" id="A0A417Z9X7"/>
<sequence>MTRWSPGTRVSLVLFDLDGTLSDSAPGITSSMRTALTHHGLEVPRDDVLNSFVGPPFRVSLEGIGLPPERVDEVVTTYRSDYEAGRLFENELYPGIRDVLAGLADAGTTVAVATSKPQATARRIVEHFGLSPHLAGGLEGVFGADVTNPRDTKADVIARALAHLQREPDADVVMVGDRLHDVEGAAKHGIATIGVSWGYAAPDELRDAGAAAVVDSADDLAALLLPGASRPLD</sequence>
<dbReference type="SUPFAM" id="SSF56784">
    <property type="entry name" value="HAD-like"/>
    <property type="match status" value="1"/>
</dbReference>
<name>A0A417Z9X7_9MICO</name>
<protein>
    <submittedName>
        <fullName evidence="1">HAD family hydrolase</fullName>
    </submittedName>
</protein>
<comment type="caution">
    <text evidence="1">The sequence shown here is derived from an EMBL/GenBank/DDBJ whole genome shotgun (WGS) entry which is preliminary data.</text>
</comment>
<accession>A0A417Z9X7</accession>
<dbReference type="InterPro" id="IPR023198">
    <property type="entry name" value="PGP-like_dom2"/>
</dbReference>
<dbReference type="GO" id="GO:0016787">
    <property type="term" value="F:hydrolase activity"/>
    <property type="evidence" value="ECO:0007669"/>
    <property type="project" value="UniProtKB-KW"/>
</dbReference>
<dbReference type="Gene3D" id="1.10.150.240">
    <property type="entry name" value="Putative phosphatase, domain 2"/>
    <property type="match status" value="1"/>
</dbReference>
<reference evidence="1 2" key="1">
    <citation type="submission" date="2018-08" db="EMBL/GenBank/DDBJ databases">
        <title>Whole genome sequence analysis of Dermacoccus abyssi bacteria isolated from Deep Mariana trench Micromonospora spp reveals genes involved in the environmental adaptation and production of secondary metabolites.</title>
        <authorList>
            <person name="Abdel-Mageed W.M."/>
            <person name="Lehri B."/>
            <person name="Nouioui I."/>
            <person name="Goodfellow I."/>
            <person name="Jaspars M."/>
            <person name="Karlyshev A."/>
        </authorList>
    </citation>
    <scope>NUCLEOTIDE SEQUENCE [LARGE SCALE GENOMIC DNA]</scope>
    <source>
        <strain evidence="1 2">MT1.1</strain>
    </source>
</reference>
<dbReference type="Pfam" id="PF13419">
    <property type="entry name" value="HAD_2"/>
    <property type="match status" value="1"/>
</dbReference>
<dbReference type="PANTHER" id="PTHR43434:SF20">
    <property type="entry name" value="5'-NUCLEOTIDASE"/>
    <property type="match status" value="1"/>
</dbReference>
<gene>
    <name evidence="1" type="ORF">D1832_01735</name>
</gene>
<dbReference type="InterPro" id="IPR041492">
    <property type="entry name" value="HAD_2"/>
</dbReference>
<dbReference type="SFLD" id="SFLDG01129">
    <property type="entry name" value="C1.5:_HAD__Beta-PGM__Phosphata"/>
    <property type="match status" value="1"/>
</dbReference>
<dbReference type="PANTHER" id="PTHR43434">
    <property type="entry name" value="PHOSPHOGLYCOLATE PHOSPHATASE"/>
    <property type="match status" value="1"/>
</dbReference>
<evidence type="ECO:0000313" key="1">
    <source>
        <dbReference type="EMBL" id="RHW47459.1"/>
    </source>
</evidence>
<dbReference type="InterPro" id="IPR050155">
    <property type="entry name" value="HAD-like_hydrolase_sf"/>
</dbReference>
<dbReference type="GO" id="GO:0005829">
    <property type="term" value="C:cytosol"/>
    <property type="evidence" value="ECO:0007669"/>
    <property type="project" value="TreeGrafter"/>
</dbReference>
<evidence type="ECO:0000313" key="2">
    <source>
        <dbReference type="Proteomes" id="UP000285376"/>
    </source>
</evidence>
<dbReference type="Proteomes" id="UP000285376">
    <property type="component" value="Unassembled WGS sequence"/>
</dbReference>
<proteinExistence type="predicted"/>
<organism evidence="1 2">
    <name type="scientific">Dermacoccus abyssi</name>
    <dbReference type="NCBI Taxonomy" id="322596"/>
    <lineage>
        <taxon>Bacteria</taxon>
        <taxon>Bacillati</taxon>
        <taxon>Actinomycetota</taxon>
        <taxon>Actinomycetes</taxon>
        <taxon>Micrococcales</taxon>
        <taxon>Dermacoccaceae</taxon>
        <taxon>Dermacoccus</taxon>
    </lineage>
</organism>
<dbReference type="Gene3D" id="3.40.50.1000">
    <property type="entry name" value="HAD superfamily/HAD-like"/>
    <property type="match status" value="1"/>
</dbReference>
<dbReference type="EMBL" id="QWLM01000002">
    <property type="protein sequence ID" value="RHW47459.1"/>
    <property type="molecule type" value="Genomic_DNA"/>
</dbReference>
<keyword evidence="1" id="KW-0378">Hydrolase</keyword>
<dbReference type="SFLD" id="SFLDS00003">
    <property type="entry name" value="Haloacid_Dehalogenase"/>
    <property type="match status" value="1"/>
</dbReference>
<dbReference type="RefSeq" id="WP_118912358.1">
    <property type="nucleotide sequence ID" value="NZ_CBCRVH010000002.1"/>
</dbReference>
<dbReference type="InterPro" id="IPR036412">
    <property type="entry name" value="HAD-like_sf"/>
</dbReference>
<dbReference type="GO" id="GO:0004713">
    <property type="term" value="F:protein tyrosine kinase activity"/>
    <property type="evidence" value="ECO:0007669"/>
    <property type="project" value="TreeGrafter"/>
</dbReference>
<dbReference type="InterPro" id="IPR023214">
    <property type="entry name" value="HAD_sf"/>
</dbReference>